<dbReference type="InterPro" id="IPR014284">
    <property type="entry name" value="RNA_pol_sigma-70_dom"/>
</dbReference>
<dbReference type="SUPFAM" id="SSF88659">
    <property type="entry name" value="Sigma3 and sigma4 domains of RNA polymerase sigma factors"/>
    <property type="match status" value="1"/>
</dbReference>
<dbReference type="Pfam" id="PF08281">
    <property type="entry name" value="Sigma70_r4_2"/>
    <property type="match status" value="1"/>
</dbReference>
<dbReference type="InterPro" id="IPR013324">
    <property type="entry name" value="RNA_pol_sigma_r3/r4-like"/>
</dbReference>
<dbReference type="KEGG" id="cpso:CPPEL_11180"/>
<evidence type="ECO:0000256" key="4">
    <source>
        <dbReference type="ARBA" id="ARBA00023125"/>
    </source>
</evidence>
<dbReference type="InterPro" id="IPR013325">
    <property type="entry name" value="RNA_pol_sigma_r2"/>
</dbReference>
<evidence type="ECO:0000256" key="5">
    <source>
        <dbReference type="ARBA" id="ARBA00023163"/>
    </source>
</evidence>
<dbReference type="InterPro" id="IPR039425">
    <property type="entry name" value="RNA_pol_sigma-70-like"/>
</dbReference>
<reference evidence="8 9" key="1">
    <citation type="submission" date="2018-11" db="EMBL/GenBank/DDBJ databases">
        <authorList>
            <person name="Kleinhagauer T."/>
            <person name="Glaeser S.P."/>
            <person name="Spergser J."/>
            <person name="Ruckert C."/>
            <person name="Kaempfer P."/>
            <person name="Busse H.-J."/>
        </authorList>
    </citation>
    <scope>NUCLEOTIDE SEQUENCE [LARGE SCALE GENOMIC DNA]</scope>
    <source>
        <strain evidence="8 9">812CH</strain>
    </source>
</reference>
<keyword evidence="4" id="KW-0238">DNA-binding</keyword>
<evidence type="ECO:0000313" key="9">
    <source>
        <dbReference type="Proteomes" id="UP000271426"/>
    </source>
</evidence>
<comment type="similarity">
    <text evidence="1">Belongs to the sigma-70 factor family. ECF subfamily.</text>
</comment>
<organism evidence="8 9">
    <name type="scientific">Corynebacterium pseudopelargi</name>
    <dbReference type="NCBI Taxonomy" id="2080757"/>
    <lineage>
        <taxon>Bacteria</taxon>
        <taxon>Bacillati</taxon>
        <taxon>Actinomycetota</taxon>
        <taxon>Actinomycetes</taxon>
        <taxon>Mycobacteriales</taxon>
        <taxon>Corynebacteriaceae</taxon>
        <taxon>Corynebacterium</taxon>
    </lineage>
</organism>
<dbReference type="GO" id="GO:0016987">
    <property type="term" value="F:sigma factor activity"/>
    <property type="evidence" value="ECO:0007669"/>
    <property type="project" value="UniProtKB-KW"/>
</dbReference>
<protein>
    <submittedName>
        <fullName evidence="8">ECF RNA polymerase sigma factor SigM</fullName>
    </submittedName>
</protein>
<dbReference type="AlphaFoldDB" id="A0A3G6IXE5"/>
<dbReference type="Pfam" id="PF04542">
    <property type="entry name" value="Sigma70_r2"/>
    <property type="match status" value="1"/>
</dbReference>
<proteinExistence type="inferred from homology"/>
<feature type="domain" description="RNA polymerase sigma factor 70 region 4 type 2" evidence="7">
    <location>
        <begin position="121"/>
        <end position="172"/>
    </location>
</feature>
<evidence type="ECO:0000256" key="1">
    <source>
        <dbReference type="ARBA" id="ARBA00010641"/>
    </source>
</evidence>
<dbReference type="PANTHER" id="PTHR43133:SF50">
    <property type="entry name" value="ECF RNA POLYMERASE SIGMA FACTOR SIGM"/>
    <property type="match status" value="1"/>
</dbReference>
<dbReference type="PANTHER" id="PTHR43133">
    <property type="entry name" value="RNA POLYMERASE ECF-TYPE SIGMA FACTO"/>
    <property type="match status" value="1"/>
</dbReference>
<keyword evidence="9" id="KW-1185">Reference proteome</keyword>
<dbReference type="SUPFAM" id="SSF88946">
    <property type="entry name" value="Sigma2 domain of RNA polymerase sigma factors"/>
    <property type="match status" value="1"/>
</dbReference>
<dbReference type="InterPro" id="IPR013249">
    <property type="entry name" value="RNA_pol_sigma70_r4_t2"/>
</dbReference>
<evidence type="ECO:0000313" key="8">
    <source>
        <dbReference type="EMBL" id="AZA10327.1"/>
    </source>
</evidence>
<dbReference type="Gene3D" id="1.10.10.10">
    <property type="entry name" value="Winged helix-like DNA-binding domain superfamily/Winged helix DNA-binding domain"/>
    <property type="match status" value="1"/>
</dbReference>
<keyword evidence="3" id="KW-0731">Sigma factor</keyword>
<dbReference type="InterPro" id="IPR036388">
    <property type="entry name" value="WH-like_DNA-bd_sf"/>
</dbReference>
<keyword evidence="2" id="KW-0805">Transcription regulation</keyword>
<evidence type="ECO:0000259" key="6">
    <source>
        <dbReference type="Pfam" id="PF04542"/>
    </source>
</evidence>
<evidence type="ECO:0000259" key="7">
    <source>
        <dbReference type="Pfam" id="PF08281"/>
    </source>
</evidence>
<dbReference type="EMBL" id="CP033898">
    <property type="protein sequence ID" value="AZA10327.1"/>
    <property type="molecule type" value="Genomic_DNA"/>
</dbReference>
<sequence>MFVQTVIDHPPTPSIPNNASADFEAILRHHHRRLWFLVRRYVHNHFDAEEVLQEALLKASEKISSYRGEASLHTWLHRLVANTAYDFVHRNKHRPTIPLDTEMYGGSRHQEGGLDLATTSAVRLAMRTLPQEQRRAIYLVDFVGVEISMAAAIEGVQPGTMKSRRSRARAALRERLAYDS</sequence>
<gene>
    <name evidence="8" type="primary">sigM</name>
    <name evidence="8" type="ORF">CPPEL_11180</name>
</gene>
<dbReference type="GO" id="GO:0006352">
    <property type="term" value="P:DNA-templated transcription initiation"/>
    <property type="evidence" value="ECO:0007669"/>
    <property type="project" value="InterPro"/>
</dbReference>
<dbReference type="Proteomes" id="UP000271426">
    <property type="component" value="Chromosome"/>
</dbReference>
<dbReference type="NCBIfam" id="TIGR02937">
    <property type="entry name" value="sigma70-ECF"/>
    <property type="match status" value="1"/>
</dbReference>
<keyword evidence="5" id="KW-0804">Transcription</keyword>
<dbReference type="GO" id="GO:0003677">
    <property type="term" value="F:DNA binding"/>
    <property type="evidence" value="ECO:0007669"/>
    <property type="project" value="UniProtKB-KW"/>
</dbReference>
<feature type="domain" description="RNA polymerase sigma-70 region 2" evidence="6">
    <location>
        <begin position="27"/>
        <end position="92"/>
    </location>
</feature>
<dbReference type="Gene3D" id="1.10.1740.10">
    <property type="match status" value="1"/>
</dbReference>
<dbReference type="OrthoDB" id="9780326at2"/>
<dbReference type="InterPro" id="IPR007627">
    <property type="entry name" value="RNA_pol_sigma70_r2"/>
</dbReference>
<evidence type="ECO:0000256" key="3">
    <source>
        <dbReference type="ARBA" id="ARBA00023082"/>
    </source>
</evidence>
<name>A0A3G6IXE5_9CORY</name>
<accession>A0A3G6IXE5</accession>
<evidence type="ECO:0000256" key="2">
    <source>
        <dbReference type="ARBA" id="ARBA00023015"/>
    </source>
</evidence>